<name>A0ACB1AAU5_MELEN</name>
<dbReference type="EMBL" id="CAVMJV010000067">
    <property type="protein sequence ID" value="CAK5087884.1"/>
    <property type="molecule type" value="Genomic_DNA"/>
</dbReference>
<organism evidence="1 2">
    <name type="scientific">Meloidogyne enterolobii</name>
    <name type="common">Root-knot nematode worm</name>
    <name type="synonym">Meloidogyne mayaguensis</name>
    <dbReference type="NCBI Taxonomy" id="390850"/>
    <lineage>
        <taxon>Eukaryota</taxon>
        <taxon>Metazoa</taxon>
        <taxon>Ecdysozoa</taxon>
        <taxon>Nematoda</taxon>
        <taxon>Chromadorea</taxon>
        <taxon>Rhabditida</taxon>
        <taxon>Tylenchina</taxon>
        <taxon>Tylenchomorpha</taxon>
        <taxon>Tylenchoidea</taxon>
        <taxon>Meloidogynidae</taxon>
        <taxon>Meloidogyninae</taxon>
        <taxon>Meloidogyne</taxon>
    </lineage>
</organism>
<accession>A0ACB1AAU5</accession>
<dbReference type="Proteomes" id="UP001497535">
    <property type="component" value="Unassembled WGS sequence"/>
</dbReference>
<evidence type="ECO:0000313" key="2">
    <source>
        <dbReference type="Proteomes" id="UP001497535"/>
    </source>
</evidence>
<sequence length="70" mass="8139">MGYTPSYRRAVTSFKLVESGTPWYGSMHLDDLNRIISECPGFEHFERSYSFAVRWPTPEKCNGKVKFICN</sequence>
<evidence type="ECO:0000313" key="1">
    <source>
        <dbReference type="EMBL" id="CAK5087884.1"/>
    </source>
</evidence>
<comment type="caution">
    <text evidence="1">The sequence shown here is derived from an EMBL/GenBank/DDBJ whole genome shotgun (WGS) entry which is preliminary data.</text>
</comment>
<gene>
    <name evidence="1" type="ORF">MENTE1834_LOCUS35507</name>
</gene>
<keyword evidence="2" id="KW-1185">Reference proteome</keyword>
<protein>
    <submittedName>
        <fullName evidence="1">Uncharacterized protein</fullName>
    </submittedName>
</protein>
<reference evidence="1" key="1">
    <citation type="submission" date="2023-11" db="EMBL/GenBank/DDBJ databases">
        <authorList>
            <person name="Poullet M."/>
        </authorList>
    </citation>
    <scope>NUCLEOTIDE SEQUENCE</scope>
    <source>
        <strain evidence="1">E1834</strain>
    </source>
</reference>
<proteinExistence type="predicted"/>